<dbReference type="InterPro" id="IPR015943">
    <property type="entry name" value="WD40/YVTN_repeat-like_dom_sf"/>
</dbReference>
<keyword evidence="3" id="KW-1185">Reference proteome</keyword>
<dbReference type="InterPro" id="IPR011047">
    <property type="entry name" value="Quinoprotein_ADH-like_sf"/>
</dbReference>
<keyword evidence="1" id="KW-0853">WD repeat</keyword>
<gene>
    <name evidence="2" type="ORF">SAMN05421748_105159</name>
</gene>
<dbReference type="Gene3D" id="2.130.10.10">
    <property type="entry name" value="YVTN repeat-like/Quinoprotein amine dehydrogenase"/>
    <property type="match status" value="2"/>
</dbReference>
<evidence type="ECO:0000313" key="3">
    <source>
        <dbReference type="Proteomes" id="UP000219612"/>
    </source>
</evidence>
<dbReference type="SUPFAM" id="SSF50998">
    <property type="entry name" value="Quinoprotein alcohol dehydrogenase-like"/>
    <property type="match status" value="1"/>
</dbReference>
<organism evidence="2 3">
    <name type="scientific">Paractinoplanes atraurantiacus</name>
    <dbReference type="NCBI Taxonomy" id="1036182"/>
    <lineage>
        <taxon>Bacteria</taxon>
        <taxon>Bacillati</taxon>
        <taxon>Actinomycetota</taxon>
        <taxon>Actinomycetes</taxon>
        <taxon>Micromonosporales</taxon>
        <taxon>Micromonosporaceae</taxon>
        <taxon>Paractinoplanes</taxon>
    </lineage>
</organism>
<dbReference type="InterPro" id="IPR001680">
    <property type="entry name" value="WD40_rpt"/>
</dbReference>
<dbReference type="PANTHER" id="PTHR19879:SF9">
    <property type="entry name" value="TRANSCRIPTION INITIATION FACTOR TFIID SUBUNIT 5"/>
    <property type="match status" value="1"/>
</dbReference>
<accession>A0A285HQ90</accession>
<dbReference type="SMART" id="SM00320">
    <property type="entry name" value="WD40"/>
    <property type="match status" value="2"/>
</dbReference>
<feature type="repeat" description="WD" evidence="1">
    <location>
        <begin position="242"/>
        <end position="277"/>
    </location>
</feature>
<evidence type="ECO:0000313" key="2">
    <source>
        <dbReference type="EMBL" id="SNY37920.1"/>
    </source>
</evidence>
<proteinExistence type="predicted"/>
<dbReference type="PANTHER" id="PTHR19879">
    <property type="entry name" value="TRANSCRIPTION INITIATION FACTOR TFIID"/>
    <property type="match status" value="1"/>
</dbReference>
<dbReference type="Proteomes" id="UP000219612">
    <property type="component" value="Unassembled WGS sequence"/>
</dbReference>
<dbReference type="PROSITE" id="PS50082">
    <property type="entry name" value="WD_REPEATS_2"/>
    <property type="match status" value="1"/>
</dbReference>
<name>A0A285HQ90_9ACTN</name>
<dbReference type="EMBL" id="OBDY01000005">
    <property type="protein sequence ID" value="SNY37920.1"/>
    <property type="molecule type" value="Genomic_DNA"/>
</dbReference>
<dbReference type="PROSITE" id="PS50294">
    <property type="entry name" value="WD_REPEATS_REGION"/>
    <property type="match status" value="1"/>
</dbReference>
<protein>
    <submittedName>
        <fullName evidence="2">Uncharacterized protein</fullName>
    </submittedName>
</protein>
<evidence type="ECO:0000256" key="1">
    <source>
        <dbReference type="PROSITE-ProRule" id="PRU00221"/>
    </source>
</evidence>
<dbReference type="AlphaFoldDB" id="A0A285HQ90"/>
<dbReference type="Pfam" id="PF00400">
    <property type="entry name" value="WD40"/>
    <property type="match status" value="1"/>
</dbReference>
<sequence>MVGQKASGRHRALSRWQLPAFTRLPDPDPCPLSADQDVCNLLVHGDDDTVAVAGLAEKRLSLIDLGAGSATTPIDGEVESVAMAGRLLAVTGTEVKIVDWLTGESVWHPDQPDRHEPDSPTPLITLHPSGKSFAIGGWGNAVVELYSLSAGEVTASLAGSSPRLRWLGFSPDGRYLLAITPKTGAVTVWRTGETDPHLPEVFGSMDYTAAAFHPDGEHCAMGMWSGYLGLHRLSDGVEVETKEAHSSGLNALGFTPDGKTLFTGGDDGKLLAWQVLD</sequence>
<reference evidence="2 3" key="1">
    <citation type="submission" date="2017-09" db="EMBL/GenBank/DDBJ databases">
        <authorList>
            <person name="Ehlers B."/>
            <person name="Leendertz F.H."/>
        </authorList>
    </citation>
    <scope>NUCLEOTIDE SEQUENCE [LARGE SCALE GENOMIC DNA]</scope>
    <source>
        <strain evidence="2 3">CGMCC 4.6857</strain>
    </source>
</reference>